<dbReference type="InterPro" id="IPR002372">
    <property type="entry name" value="PQQ_rpt_dom"/>
</dbReference>
<dbReference type="AlphaFoldDB" id="A0ABD3I094"/>
<feature type="domain" description="Pyrrolo-quinoline quinone repeat" evidence="4">
    <location>
        <begin position="93"/>
        <end position="413"/>
    </location>
</feature>
<comment type="similarity">
    <text evidence="2">Belongs to the bacterial PQQ dehydrogenase family.</text>
</comment>
<organism evidence="5 6">
    <name type="scientific">Riccia sorocarpa</name>
    <dbReference type="NCBI Taxonomy" id="122646"/>
    <lineage>
        <taxon>Eukaryota</taxon>
        <taxon>Viridiplantae</taxon>
        <taxon>Streptophyta</taxon>
        <taxon>Embryophyta</taxon>
        <taxon>Marchantiophyta</taxon>
        <taxon>Marchantiopsida</taxon>
        <taxon>Marchantiidae</taxon>
        <taxon>Marchantiales</taxon>
        <taxon>Ricciaceae</taxon>
        <taxon>Riccia</taxon>
    </lineage>
</organism>
<dbReference type="Proteomes" id="UP001633002">
    <property type="component" value="Unassembled WGS sequence"/>
</dbReference>
<gene>
    <name evidence="5" type="ORF">R1sor_011231</name>
</gene>
<dbReference type="InterPro" id="IPR011047">
    <property type="entry name" value="Quinoprotein_ADH-like_sf"/>
</dbReference>
<dbReference type="InterPro" id="IPR018391">
    <property type="entry name" value="PQQ_b-propeller_rpt"/>
</dbReference>
<dbReference type="SMART" id="SM00564">
    <property type="entry name" value="PQQ"/>
    <property type="match status" value="6"/>
</dbReference>
<sequence>MKPQSSGFSAEIQMNPSISKERPLAMCFYGKSSWILILLSAATIVESFAKDEQPGNHHGDQWLNHGGDLTNDRWARFEKRISISTVQKLNEKWTFTADSDVTATPSISDGMVYFPDWSGSLYAIKQKTGELVWKKNLTALAAASLGTGNRTLVSRSAPTIAGNRLLVSIYGPCAVVAVSRSGGDFLWSRVLDPHPYGLATMSGTEYEGFLYIGTSSREETALDSTTCCSFQGAFFKLDVESGEIIWRVPMLPDNGGRSDQYAGNAVWGSSPPIDVQRRNVYIATGNNYQTPEEVAQCELHYRNLTNPPIPDPCIVPENHVESVLAINLDSGNITWARHLGGYDTWVITCIFPGTGSKVNCPTIPGPDYDFGEAPILLTIPSNRSYHGRDIVVTGQKSGIVWALDRETGDTIWETQAGPGGALGGSIWGITTDGQRVFTNIVNSLRKNFTLVPSTRVVDTGGWVGLNASSGQVLWSTGGDFASAPLTHANGVVFGDSLSGVVTLDAQSGQILRSIPTNGSLYGGPSVSQGCSLQPVGPGPNGMLAAQLANFTSRPGNSVVSLCAPTMV</sequence>
<proteinExistence type="inferred from homology"/>
<protein>
    <recommendedName>
        <fullName evidence="4">Pyrrolo-quinoline quinone repeat domain-containing protein</fullName>
    </recommendedName>
</protein>
<dbReference type="PANTHER" id="PTHR32303:SF10">
    <property type="entry name" value="OUTER MEMBRANE PROTEIN ASSEMBLY FACTOR BAMB"/>
    <property type="match status" value="1"/>
</dbReference>
<dbReference type="SUPFAM" id="SSF50998">
    <property type="entry name" value="Quinoprotein alcohol dehydrogenase-like"/>
    <property type="match status" value="2"/>
</dbReference>
<evidence type="ECO:0000259" key="4">
    <source>
        <dbReference type="Pfam" id="PF13360"/>
    </source>
</evidence>
<evidence type="ECO:0000313" key="5">
    <source>
        <dbReference type="EMBL" id="KAL3697155.1"/>
    </source>
</evidence>
<reference evidence="5 6" key="1">
    <citation type="submission" date="2024-09" db="EMBL/GenBank/DDBJ databases">
        <title>Chromosome-scale assembly of Riccia sorocarpa.</title>
        <authorList>
            <person name="Paukszto L."/>
        </authorList>
    </citation>
    <scope>NUCLEOTIDE SEQUENCE [LARGE SCALE GENOMIC DNA]</scope>
    <source>
        <strain evidence="5">LP-2024</strain>
        <tissue evidence="5">Aerial parts of the thallus</tissue>
    </source>
</reference>
<accession>A0ABD3I094</accession>
<comment type="caution">
    <text evidence="5">The sequence shown here is derived from an EMBL/GenBank/DDBJ whole genome shotgun (WGS) entry which is preliminary data.</text>
</comment>
<evidence type="ECO:0000256" key="3">
    <source>
        <dbReference type="ARBA" id="ARBA00023002"/>
    </source>
</evidence>
<name>A0ABD3I094_9MARC</name>
<evidence type="ECO:0000256" key="1">
    <source>
        <dbReference type="ARBA" id="ARBA00001931"/>
    </source>
</evidence>
<dbReference type="GO" id="GO:0016491">
    <property type="term" value="F:oxidoreductase activity"/>
    <property type="evidence" value="ECO:0007669"/>
    <property type="project" value="UniProtKB-KW"/>
</dbReference>
<evidence type="ECO:0000256" key="2">
    <source>
        <dbReference type="ARBA" id="ARBA00008156"/>
    </source>
</evidence>
<dbReference type="Gene3D" id="2.140.10.10">
    <property type="entry name" value="Quinoprotein alcohol dehydrogenase-like superfamily"/>
    <property type="match status" value="1"/>
</dbReference>
<keyword evidence="3" id="KW-0560">Oxidoreductase</keyword>
<dbReference type="PANTHER" id="PTHR32303">
    <property type="entry name" value="QUINOPROTEIN ALCOHOL DEHYDROGENASE (CYTOCHROME C)"/>
    <property type="match status" value="1"/>
</dbReference>
<evidence type="ECO:0000313" key="6">
    <source>
        <dbReference type="Proteomes" id="UP001633002"/>
    </source>
</evidence>
<dbReference type="EMBL" id="JBJQOH010000002">
    <property type="protein sequence ID" value="KAL3697155.1"/>
    <property type="molecule type" value="Genomic_DNA"/>
</dbReference>
<keyword evidence="6" id="KW-1185">Reference proteome</keyword>
<comment type="cofactor">
    <cofactor evidence="1">
        <name>pyrroloquinoline quinone</name>
        <dbReference type="ChEBI" id="CHEBI:58442"/>
    </cofactor>
</comment>
<dbReference type="Pfam" id="PF13360">
    <property type="entry name" value="PQQ_2"/>
    <property type="match status" value="1"/>
</dbReference>